<dbReference type="Gramene" id="KCW73396">
    <property type="protein sequence ID" value="KCW73396"/>
    <property type="gene ID" value="EUGRSUZ_E01872"/>
</dbReference>
<reference evidence="2" key="1">
    <citation type="submission" date="2013-07" db="EMBL/GenBank/DDBJ databases">
        <title>The genome of Eucalyptus grandis.</title>
        <authorList>
            <person name="Schmutz J."/>
            <person name="Hayes R."/>
            <person name="Myburg A."/>
            <person name="Tuskan G."/>
            <person name="Grattapaglia D."/>
            <person name="Rokhsar D.S."/>
        </authorList>
    </citation>
    <scope>NUCLEOTIDE SEQUENCE</scope>
    <source>
        <tissue evidence="2">Leaf extractions</tissue>
    </source>
</reference>
<feature type="transmembrane region" description="Helical" evidence="1">
    <location>
        <begin position="14"/>
        <end position="32"/>
    </location>
</feature>
<protein>
    <submittedName>
        <fullName evidence="2">Uncharacterized protein</fullName>
    </submittedName>
</protein>
<keyword evidence="1" id="KW-1133">Transmembrane helix</keyword>
<evidence type="ECO:0000313" key="2">
    <source>
        <dbReference type="EMBL" id="KCW73396.1"/>
    </source>
</evidence>
<sequence length="78" mass="8795">MCDDDKTQAVSRTISSWFPFLLPCISFILATVKFDPSISPLVSGNFAPTYFHHASISLLFIRCKIRDLFSSVIDSCYL</sequence>
<gene>
    <name evidence="2" type="ORF">EUGRSUZ_E01872</name>
</gene>
<dbReference type="AlphaFoldDB" id="A0A059C5E6"/>
<proteinExistence type="predicted"/>
<evidence type="ECO:0000256" key="1">
    <source>
        <dbReference type="SAM" id="Phobius"/>
    </source>
</evidence>
<organism evidence="2">
    <name type="scientific">Eucalyptus grandis</name>
    <name type="common">Flooded gum</name>
    <dbReference type="NCBI Taxonomy" id="71139"/>
    <lineage>
        <taxon>Eukaryota</taxon>
        <taxon>Viridiplantae</taxon>
        <taxon>Streptophyta</taxon>
        <taxon>Embryophyta</taxon>
        <taxon>Tracheophyta</taxon>
        <taxon>Spermatophyta</taxon>
        <taxon>Magnoliopsida</taxon>
        <taxon>eudicotyledons</taxon>
        <taxon>Gunneridae</taxon>
        <taxon>Pentapetalae</taxon>
        <taxon>rosids</taxon>
        <taxon>malvids</taxon>
        <taxon>Myrtales</taxon>
        <taxon>Myrtaceae</taxon>
        <taxon>Myrtoideae</taxon>
        <taxon>Eucalypteae</taxon>
        <taxon>Eucalyptus</taxon>
    </lineage>
</organism>
<dbReference type="EMBL" id="KK198757">
    <property type="protein sequence ID" value="KCW73396.1"/>
    <property type="molecule type" value="Genomic_DNA"/>
</dbReference>
<keyword evidence="1" id="KW-0812">Transmembrane</keyword>
<name>A0A059C5E6_EUCGR</name>
<keyword evidence="1" id="KW-0472">Membrane</keyword>
<dbReference type="InParanoid" id="A0A059C5E6"/>
<accession>A0A059C5E6</accession>